<dbReference type="PANTHER" id="PTHR23026">
    <property type="entry name" value="NADPH NITROREDUCTASE"/>
    <property type="match status" value="1"/>
</dbReference>
<sequence>MSQASLTRSVWTLDAGDYPADGPIDDGARFLLRYAILAPSSHNSQPWRFDVRGEEIHVGADESRWLEATDPDKRELYLSVGCAVENCCIAAEHFGFDPVVEYHDPDSADYVVTVRLEAGAPATPRPEGLFDALTARTTSHAVFDGRALDADSRERLDGVGGDAGVTLHLVDDAETRDAIARLQATADRRQMDDPAYRQELGYWIGLGALGSSWIAARIGQAVVTHLDIGDREAAKNSKLIQSAPVVAVLSTPADGPVEQIKTGQIFERIALLASAAGVAVHPMSQTLERPELRSRLRDRLATAESPQHLFRLGYTEETPEHTPRWPLDVFLDDTRVAPEE</sequence>
<dbReference type="SUPFAM" id="SSF55469">
    <property type="entry name" value="FMN-dependent nitroreductase-like"/>
    <property type="match status" value="2"/>
</dbReference>
<dbReference type="Proteomes" id="UP001596201">
    <property type="component" value="Unassembled WGS sequence"/>
</dbReference>
<dbReference type="InterPro" id="IPR050627">
    <property type="entry name" value="Nitroreductase/BluB"/>
</dbReference>
<dbReference type="Gene3D" id="3.40.109.30">
    <property type="entry name" value="putative nitroreductase (tm1586), domain 2"/>
    <property type="match status" value="1"/>
</dbReference>
<name>A0ABD5RGI9_9EURY</name>
<dbReference type="Gene3D" id="3.40.109.10">
    <property type="entry name" value="NADH Oxidase"/>
    <property type="match status" value="1"/>
</dbReference>
<organism evidence="1 2">
    <name type="scientific">Salinirubrum litoreum</name>
    <dbReference type="NCBI Taxonomy" id="1126234"/>
    <lineage>
        <taxon>Archaea</taxon>
        <taxon>Methanobacteriati</taxon>
        <taxon>Methanobacteriota</taxon>
        <taxon>Stenosarchaea group</taxon>
        <taxon>Halobacteria</taxon>
        <taxon>Halobacteriales</taxon>
        <taxon>Haloferacaceae</taxon>
        <taxon>Salinirubrum</taxon>
    </lineage>
</organism>
<evidence type="ECO:0000313" key="2">
    <source>
        <dbReference type="Proteomes" id="UP001596201"/>
    </source>
</evidence>
<gene>
    <name evidence="1" type="ORF">ACFPJ5_19165</name>
</gene>
<protein>
    <submittedName>
        <fullName evidence="1">Acg family FMN-binding oxidoreductase</fullName>
    </submittedName>
</protein>
<evidence type="ECO:0000313" key="1">
    <source>
        <dbReference type="EMBL" id="MFC5369053.1"/>
    </source>
</evidence>
<dbReference type="AlphaFoldDB" id="A0ABD5RGI9"/>
<proteinExistence type="predicted"/>
<dbReference type="PANTHER" id="PTHR23026:SF123">
    <property type="entry name" value="NAD(P)H NITROREDUCTASE RV3131-RELATED"/>
    <property type="match status" value="1"/>
</dbReference>
<comment type="caution">
    <text evidence="1">The sequence shown here is derived from an EMBL/GenBank/DDBJ whole genome shotgun (WGS) entry which is preliminary data.</text>
</comment>
<reference evidence="1 2" key="1">
    <citation type="journal article" date="2019" name="Int. J. Syst. Evol. Microbiol.">
        <title>The Global Catalogue of Microorganisms (GCM) 10K type strain sequencing project: providing services to taxonomists for standard genome sequencing and annotation.</title>
        <authorList>
            <consortium name="The Broad Institute Genomics Platform"/>
            <consortium name="The Broad Institute Genome Sequencing Center for Infectious Disease"/>
            <person name="Wu L."/>
            <person name="Ma J."/>
        </authorList>
    </citation>
    <scope>NUCLEOTIDE SEQUENCE [LARGE SCALE GENOMIC DNA]</scope>
    <source>
        <strain evidence="1 2">CGMCC 1.12237</strain>
    </source>
</reference>
<dbReference type="RefSeq" id="WP_227231110.1">
    <property type="nucleotide sequence ID" value="NZ_JAJCVJ010000003.1"/>
</dbReference>
<dbReference type="InterPro" id="IPR000415">
    <property type="entry name" value="Nitroreductase-like"/>
</dbReference>
<keyword evidence="2" id="KW-1185">Reference proteome</keyword>
<accession>A0ABD5RGI9</accession>
<dbReference type="EMBL" id="JBHSKX010000004">
    <property type="protein sequence ID" value="MFC5369053.1"/>
    <property type="molecule type" value="Genomic_DNA"/>
</dbReference>
<dbReference type="NCBIfam" id="NF047509">
    <property type="entry name" value="Rv3131_FMN_oxido"/>
    <property type="match status" value="1"/>
</dbReference>